<evidence type="ECO:0000256" key="6">
    <source>
        <dbReference type="ARBA" id="ARBA00023145"/>
    </source>
</evidence>
<evidence type="ECO:0000256" key="7">
    <source>
        <dbReference type="ARBA" id="ARBA00023157"/>
    </source>
</evidence>
<name>A0A7K1L4Y5_9ACTN</name>
<dbReference type="PRINTS" id="PR00861">
    <property type="entry name" value="ALYTICPTASE"/>
</dbReference>
<feature type="region of interest" description="Disordered" evidence="10">
    <location>
        <begin position="1"/>
        <end position="20"/>
    </location>
</feature>
<keyword evidence="4" id="KW-0378">Hydrolase</keyword>
<keyword evidence="7 9" id="KW-1015">Disulfide bond</keyword>
<evidence type="ECO:0000256" key="4">
    <source>
        <dbReference type="ARBA" id="ARBA00022801"/>
    </source>
</evidence>
<dbReference type="Gene3D" id="2.40.10.10">
    <property type="entry name" value="Trypsin-like serine proteases"/>
    <property type="match status" value="2"/>
</dbReference>
<sequence length="392" mass="41016">MCGLSTAARAEAPRPPDAQGSALVLKAMQRDLRIDEATARRRLAAEDAAAKAEAALVPALGPGYAGSWFDAASGKLIVNLTDGALAPRVIRGGAVPRVLSKGHGLAELRAVKAKLDAQARATPSAASGVTSWRVDPVANRVVVTTIAGRARGALARAAAAEGDAVRFETTAQPAVSSSEWLDGGEGILSGQAICSVGFNAVQSFPDAPGSSSPVVISAGHCAKSTTVNGFANSHNISTPMGRWWFSSADYDWGVIGAIDTAFWHQGPYISLHTAADNFLLVRGTQERPIGSSICKSGFTTNITCGVIRARWESVYLSDIGRTIYNLTRDTTCTEKGDSGGPHYTGDGQAQGVGSASTLSAGHCLQNIGQENRSWYVEINFIQGYTSTRVMTY</sequence>
<evidence type="ECO:0000256" key="5">
    <source>
        <dbReference type="ARBA" id="ARBA00022825"/>
    </source>
</evidence>
<keyword evidence="6" id="KW-0865">Zymogen</keyword>
<reference evidence="13 14" key="1">
    <citation type="submission" date="2019-11" db="EMBL/GenBank/DDBJ databases">
        <authorList>
            <person name="Cao P."/>
        </authorList>
    </citation>
    <scope>NUCLEOTIDE SEQUENCE [LARGE SCALE GENOMIC DNA]</scope>
    <source>
        <strain evidence="13 14">NEAU-AAG5</strain>
    </source>
</reference>
<evidence type="ECO:0000256" key="1">
    <source>
        <dbReference type="ARBA" id="ARBA00007664"/>
    </source>
</evidence>
<dbReference type="EMBL" id="WOFH01000008">
    <property type="protein sequence ID" value="MUN39481.1"/>
    <property type="molecule type" value="Genomic_DNA"/>
</dbReference>
<dbReference type="CDD" id="cd21112">
    <property type="entry name" value="alphaLP-like"/>
    <property type="match status" value="1"/>
</dbReference>
<evidence type="ECO:0000256" key="8">
    <source>
        <dbReference type="PIRSR" id="PIRSR001134-1"/>
    </source>
</evidence>
<dbReference type="InterPro" id="IPR009003">
    <property type="entry name" value="Peptidase_S1_PA"/>
</dbReference>
<dbReference type="InterPro" id="IPR043504">
    <property type="entry name" value="Peptidase_S1_PA_chymotrypsin"/>
</dbReference>
<evidence type="ECO:0000313" key="14">
    <source>
        <dbReference type="Proteomes" id="UP000432015"/>
    </source>
</evidence>
<evidence type="ECO:0000259" key="12">
    <source>
        <dbReference type="Pfam" id="PF02983"/>
    </source>
</evidence>
<dbReference type="Pfam" id="PF02983">
    <property type="entry name" value="Pro_Al_protease"/>
    <property type="match status" value="1"/>
</dbReference>
<evidence type="ECO:0000256" key="10">
    <source>
        <dbReference type="SAM" id="MobiDB-lite"/>
    </source>
</evidence>
<evidence type="ECO:0000256" key="2">
    <source>
        <dbReference type="ARBA" id="ARBA00022670"/>
    </source>
</evidence>
<keyword evidence="2" id="KW-0645">Protease</keyword>
<dbReference type="Proteomes" id="UP000432015">
    <property type="component" value="Unassembled WGS sequence"/>
</dbReference>
<keyword evidence="14" id="KW-1185">Reference proteome</keyword>
<dbReference type="GO" id="GO:0006508">
    <property type="term" value="P:proteolysis"/>
    <property type="evidence" value="ECO:0007669"/>
    <property type="project" value="UniProtKB-KW"/>
</dbReference>
<dbReference type="InterPro" id="IPR001316">
    <property type="entry name" value="Pept_S1A_streptogrisin"/>
</dbReference>
<dbReference type="Gene3D" id="3.30.300.50">
    <property type="match status" value="2"/>
</dbReference>
<dbReference type="Pfam" id="PF00089">
    <property type="entry name" value="Trypsin"/>
    <property type="match status" value="1"/>
</dbReference>
<protein>
    <submittedName>
        <fullName evidence="13">Uncharacterized protein</fullName>
    </submittedName>
</protein>
<comment type="caution">
    <text evidence="13">The sequence shown here is derived from an EMBL/GenBank/DDBJ whole genome shotgun (WGS) entry which is preliminary data.</text>
</comment>
<comment type="similarity">
    <text evidence="1">Belongs to the peptidase S1 family.</text>
</comment>
<evidence type="ECO:0000256" key="3">
    <source>
        <dbReference type="ARBA" id="ARBA00022729"/>
    </source>
</evidence>
<keyword evidence="3" id="KW-0732">Signal</keyword>
<feature type="domain" description="Peptidase S1A alpha-lytic prodomain" evidence="12">
    <location>
        <begin position="103"/>
        <end position="160"/>
    </location>
</feature>
<dbReference type="InterPro" id="IPR001254">
    <property type="entry name" value="Trypsin_dom"/>
</dbReference>
<evidence type="ECO:0000256" key="9">
    <source>
        <dbReference type="PIRSR" id="PIRSR001134-2"/>
    </source>
</evidence>
<dbReference type="InterPro" id="IPR035070">
    <property type="entry name" value="Streptogrisin_prodomain"/>
</dbReference>
<feature type="active site" description="Charge relay system" evidence="8">
    <location>
        <position position="338"/>
    </location>
</feature>
<dbReference type="GO" id="GO:0005576">
    <property type="term" value="C:extracellular region"/>
    <property type="evidence" value="ECO:0007669"/>
    <property type="project" value="InterPro"/>
</dbReference>
<dbReference type="GO" id="GO:0004252">
    <property type="term" value="F:serine-type endopeptidase activity"/>
    <property type="evidence" value="ECO:0007669"/>
    <property type="project" value="InterPro"/>
</dbReference>
<accession>A0A7K1L4Y5</accession>
<organism evidence="13 14">
    <name type="scientific">Actinomadura litoris</name>
    <dbReference type="NCBI Taxonomy" id="2678616"/>
    <lineage>
        <taxon>Bacteria</taxon>
        <taxon>Bacillati</taxon>
        <taxon>Actinomycetota</taxon>
        <taxon>Actinomycetes</taxon>
        <taxon>Streptosporangiales</taxon>
        <taxon>Thermomonosporaceae</taxon>
        <taxon>Actinomadura</taxon>
    </lineage>
</organism>
<feature type="domain" description="Peptidase S1" evidence="11">
    <location>
        <begin position="214"/>
        <end position="356"/>
    </location>
</feature>
<dbReference type="PIRSF" id="PIRSF001134">
    <property type="entry name" value="Streptogrisin"/>
    <property type="match status" value="1"/>
</dbReference>
<feature type="active site" description="Charge relay system" evidence="8">
    <location>
        <position position="220"/>
    </location>
</feature>
<gene>
    <name evidence="13" type="ORF">GNZ18_23195</name>
</gene>
<feature type="active site" description="Charge relay system" evidence="8">
    <location>
        <position position="249"/>
    </location>
</feature>
<feature type="disulfide bond" evidence="9">
    <location>
        <begin position="294"/>
        <end position="304"/>
    </location>
</feature>
<dbReference type="InterPro" id="IPR004236">
    <property type="entry name" value="Pept_S1_alpha_lytic"/>
</dbReference>
<keyword evidence="5" id="KW-0720">Serine protease</keyword>
<dbReference type="AlphaFoldDB" id="A0A7K1L4Y5"/>
<feature type="disulfide bond" evidence="9">
    <location>
        <begin position="332"/>
        <end position="363"/>
    </location>
</feature>
<evidence type="ECO:0000259" key="11">
    <source>
        <dbReference type="Pfam" id="PF00089"/>
    </source>
</evidence>
<proteinExistence type="inferred from homology"/>
<evidence type="ECO:0000313" key="13">
    <source>
        <dbReference type="EMBL" id="MUN39481.1"/>
    </source>
</evidence>
<feature type="disulfide bond" evidence="9">
    <location>
        <begin position="194"/>
        <end position="221"/>
    </location>
</feature>
<dbReference type="SUPFAM" id="SSF50494">
    <property type="entry name" value="Trypsin-like serine proteases"/>
    <property type="match status" value="1"/>
</dbReference>